<proteinExistence type="inferred from homology"/>
<dbReference type="InterPro" id="IPR001245">
    <property type="entry name" value="Ser-Thr/Tyr_kinase_cat_dom"/>
</dbReference>
<evidence type="ECO:0000256" key="5">
    <source>
        <dbReference type="ARBA" id="ARBA00022679"/>
    </source>
</evidence>
<keyword evidence="6" id="KW-0812">Transmembrane</keyword>
<keyword evidence="9" id="KW-0418">Kinase</keyword>
<dbReference type="PANTHER" id="PTHR23255:SF96">
    <property type="entry name" value="RECEPTOR PROTEIN SERINE_THREONINE KINASE"/>
    <property type="match status" value="1"/>
</dbReference>
<evidence type="ECO:0000256" key="6">
    <source>
        <dbReference type="ARBA" id="ARBA00022692"/>
    </source>
</evidence>
<organism evidence="15 16">
    <name type="scientific">Goodea atripinnis</name>
    <dbReference type="NCBI Taxonomy" id="208336"/>
    <lineage>
        <taxon>Eukaryota</taxon>
        <taxon>Metazoa</taxon>
        <taxon>Chordata</taxon>
        <taxon>Craniata</taxon>
        <taxon>Vertebrata</taxon>
        <taxon>Euteleostomi</taxon>
        <taxon>Actinopterygii</taxon>
        <taxon>Neopterygii</taxon>
        <taxon>Teleostei</taxon>
        <taxon>Neoteleostei</taxon>
        <taxon>Acanthomorphata</taxon>
        <taxon>Ovalentaria</taxon>
        <taxon>Atherinomorphae</taxon>
        <taxon>Cyprinodontiformes</taxon>
        <taxon>Goodeidae</taxon>
        <taxon>Goodea</taxon>
    </lineage>
</organism>
<dbReference type="EMBL" id="JAHRIO010000077">
    <property type="protein sequence ID" value="MEQ2157472.1"/>
    <property type="molecule type" value="Genomic_DNA"/>
</dbReference>
<evidence type="ECO:0000256" key="1">
    <source>
        <dbReference type="ARBA" id="ARBA00004479"/>
    </source>
</evidence>
<dbReference type="InterPro" id="IPR000719">
    <property type="entry name" value="Prot_kinase_dom"/>
</dbReference>
<comment type="caution">
    <text evidence="15">The sequence shown here is derived from an EMBL/GenBank/DDBJ whole genome shotgun (WGS) entry which is preliminary data.</text>
</comment>
<comment type="similarity">
    <text evidence="2">Belongs to the protein kinase superfamily. TKL Ser/Thr protein kinase family. TGFB receptor subfamily.</text>
</comment>
<dbReference type="InterPro" id="IPR000333">
    <property type="entry name" value="TGFB_receptor"/>
</dbReference>
<evidence type="ECO:0000256" key="12">
    <source>
        <dbReference type="ARBA" id="ARBA00023136"/>
    </source>
</evidence>
<evidence type="ECO:0000256" key="8">
    <source>
        <dbReference type="ARBA" id="ARBA00022741"/>
    </source>
</evidence>
<dbReference type="Gene3D" id="1.10.510.10">
    <property type="entry name" value="Transferase(Phosphotransferase) domain 1"/>
    <property type="match status" value="1"/>
</dbReference>
<gene>
    <name evidence="15" type="primary">ACVR1_1</name>
    <name evidence="15" type="ORF">GOODEAATRI_002222</name>
</gene>
<keyword evidence="8" id="KW-0547">Nucleotide-binding</keyword>
<evidence type="ECO:0000313" key="16">
    <source>
        <dbReference type="Proteomes" id="UP001476798"/>
    </source>
</evidence>
<evidence type="ECO:0000256" key="13">
    <source>
        <dbReference type="ARBA" id="ARBA00023170"/>
    </source>
</evidence>
<reference evidence="15 16" key="1">
    <citation type="submission" date="2021-06" db="EMBL/GenBank/DDBJ databases">
        <authorList>
            <person name="Palmer J.M."/>
        </authorList>
    </citation>
    <scope>NUCLEOTIDE SEQUENCE [LARGE SCALE GENOMIC DNA]</scope>
    <source>
        <strain evidence="15 16">GA_2019</strain>
        <tissue evidence="15">Muscle</tissue>
    </source>
</reference>
<keyword evidence="5" id="KW-0808">Transferase</keyword>
<dbReference type="Proteomes" id="UP001476798">
    <property type="component" value="Unassembled WGS sequence"/>
</dbReference>
<keyword evidence="7" id="KW-0732">Signal</keyword>
<evidence type="ECO:0000259" key="14">
    <source>
        <dbReference type="PROSITE" id="PS50011"/>
    </source>
</evidence>
<dbReference type="PANTHER" id="PTHR23255">
    <property type="entry name" value="TRANSFORMING GROWTH FACTOR-BETA RECEPTOR TYPE I AND II"/>
    <property type="match status" value="1"/>
</dbReference>
<keyword evidence="13 15" id="KW-0675">Receptor</keyword>
<evidence type="ECO:0000313" key="15">
    <source>
        <dbReference type="EMBL" id="MEQ2157472.1"/>
    </source>
</evidence>
<accession>A0ABV0MED5</accession>
<keyword evidence="16" id="KW-1185">Reference proteome</keyword>
<evidence type="ECO:0000256" key="3">
    <source>
        <dbReference type="ARBA" id="ARBA00012401"/>
    </source>
</evidence>
<evidence type="ECO:0000256" key="4">
    <source>
        <dbReference type="ARBA" id="ARBA00022527"/>
    </source>
</evidence>
<sequence length="147" mass="16745">LAVTHTQADNLLDVGNNPKVGTKRYMAPEVLEETIQTDCFDAYKRVDIWAFGLVLWEIARRTYSNGIVEEYKPPFYDQLSKVLMNRYIKGIDCGVSSNPCCLPQTLSALVKLMKECWYQNPSARLTALRIKKTLDKIHSSLEKGKES</sequence>
<dbReference type="SUPFAM" id="SSF56112">
    <property type="entry name" value="Protein kinase-like (PK-like)"/>
    <property type="match status" value="1"/>
</dbReference>
<evidence type="ECO:0000256" key="10">
    <source>
        <dbReference type="ARBA" id="ARBA00022840"/>
    </source>
</evidence>
<evidence type="ECO:0000256" key="7">
    <source>
        <dbReference type="ARBA" id="ARBA00022729"/>
    </source>
</evidence>
<feature type="non-terminal residue" evidence="15">
    <location>
        <position position="1"/>
    </location>
</feature>
<comment type="subcellular location">
    <subcellularLocation>
        <location evidence="1">Membrane</location>
        <topology evidence="1">Single-pass type I membrane protein</topology>
    </subcellularLocation>
</comment>
<name>A0ABV0MED5_9TELE</name>
<keyword evidence="12" id="KW-0472">Membrane</keyword>
<dbReference type="PROSITE" id="PS50011">
    <property type="entry name" value="PROTEIN_KINASE_DOM"/>
    <property type="match status" value="1"/>
</dbReference>
<feature type="domain" description="Protein kinase" evidence="14">
    <location>
        <begin position="1"/>
        <end position="141"/>
    </location>
</feature>
<keyword evidence="11" id="KW-1133">Transmembrane helix</keyword>
<protein>
    <recommendedName>
        <fullName evidence="3">receptor protein serine/threonine kinase</fullName>
        <ecNumber evidence="3">2.7.11.30</ecNumber>
    </recommendedName>
</protein>
<evidence type="ECO:0000256" key="2">
    <source>
        <dbReference type="ARBA" id="ARBA00009605"/>
    </source>
</evidence>
<evidence type="ECO:0000256" key="9">
    <source>
        <dbReference type="ARBA" id="ARBA00022777"/>
    </source>
</evidence>
<dbReference type="InterPro" id="IPR011009">
    <property type="entry name" value="Kinase-like_dom_sf"/>
</dbReference>
<dbReference type="Pfam" id="PF07714">
    <property type="entry name" value="PK_Tyr_Ser-Thr"/>
    <property type="match status" value="1"/>
</dbReference>
<evidence type="ECO:0000256" key="11">
    <source>
        <dbReference type="ARBA" id="ARBA00022989"/>
    </source>
</evidence>
<keyword evidence="4" id="KW-0723">Serine/threonine-protein kinase</keyword>
<dbReference type="EC" id="2.7.11.30" evidence="3"/>
<keyword evidence="10" id="KW-0067">ATP-binding</keyword>